<feature type="compositionally biased region" description="Pro residues" evidence="2">
    <location>
        <begin position="120"/>
        <end position="130"/>
    </location>
</feature>
<feature type="coiled-coil region" evidence="1">
    <location>
        <begin position="382"/>
        <end position="409"/>
    </location>
</feature>
<protein>
    <submittedName>
        <fullName evidence="3">Uncharacterized protein</fullName>
    </submittedName>
</protein>
<evidence type="ECO:0000256" key="1">
    <source>
        <dbReference type="SAM" id="Coils"/>
    </source>
</evidence>
<dbReference type="GeneID" id="19187192"/>
<feature type="compositionally biased region" description="Basic and acidic residues" evidence="2">
    <location>
        <begin position="199"/>
        <end position="226"/>
    </location>
</feature>
<comment type="caution">
    <text evidence="3">The sequence shown here is derived from an EMBL/GenBank/DDBJ whole genome shotgun (WGS) entry which is preliminary data.</text>
</comment>
<dbReference type="HOGENOM" id="CLU_015558_0_0_1"/>
<keyword evidence="1" id="KW-0175">Coiled coil</keyword>
<feature type="region of interest" description="Disordered" evidence="2">
    <location>
        <begin position="587"/>
        <end position="653"/>
    </location>
</feature>
<feature type="region of interest" description="Disordered" evidence="2">
    <location>
        <begin position="666"/>
        <end position="686"/>
    </location>
</feature>
<feature type="compositionally biased region" description="Gly residues" evidence="2">
    <location>
        <begin position="822"/>
        <end position="835"/>
    </location>
</feature>
<feature type="compositionally biased region" description="Low complexity" evidence="2">
    <location>
        <begin position="37"/>
        <end position="47"/>
    </location>
</feature>
<feature type="compositionally biased region" description="Pro residues" evidence="2">
    <location>
        <begin position="642"/>
        <end position="653"/>
    </location>
</feature>
<feature type="region of interest" description="Disordered" evidence="2">
    <location>
        <begin position="814"/>
        <end position="844"/>
    </location>
</feature>
<dbReference type="OrthoDB" id="4188028at2759"/>
<gene>
    <name evidence="3" type="ORF">A1O5_02459</name>
</gene>
<feature type="region of interest" description="Disordered" evidence="2">
    <location>
        <begin position="729"/>
        <end position="754"/>
    </location>
</feature>
<feature type="compositionally biased region" description="Pro residues" evidence="2">
    <location>
        <begin position="48"/>
        <end position="57"/>
    </location>
</feature>
<dbReference type="eggNOG" id="ENOG502QS8Z">
    <property type="taxonomic scope" value="Eukaryota"/>
</dbReference>
<feature type="compositionally biased region" description="Pro residues" evidence="2">
    <location>
        <begin position="596"/>
        <end position="607"/>
    </location>
</feature>
<evidence type="ECO:0000313" key="3">
    <source>
        <dbReference type="EMBL" id="EXJ74165.1"/>
    </source>
</evidence>
<keyword evidence="4" id="KW-1185">Reference proteome</keyword>
<proteinExistence type="predicted"/>
<feature type="compositionally biased region" description="Polar residues" evidence="2">
    <location>
        <begin position="159"/>
        <end position="187"/>
    </location>
</feature>
<dbReference type="AlphaFoldDB" id="W9XA12"/>
<organism evidence="3 4">
    <name type="scientific">Cladophialophora psammophila CBS 110553</name>
    <dbReference type="NCBI Taxonomy" id="1182543"/>
    <lineage>
        <taxon>Eukaryota</taxon>
        <taxon>Fungi</taxon>
        <taxon>Dikarya</taxon>
        <taxon>Ascomycota</taxon>
        <taxon>Pezizomycotina</taxon>
        <taxon>Eurotiomycetes</taxon>
        <taxon>Chaetothyriomycetidae</taxon>
        <taxon>Chaetothyriales</taxon>
        <taxon>Herpotrichiellaceae</taxon>
        <taxon>Cladophialophora</taxon>
    </lineage>
</organism>
<dbReference type="RefSeq" id="XP_007741265.1">
    <property type="nucleotide sequence ID" value="XM_007743075.1"/>
</dbReference>
<name>W9XA12_9EURO</name>
<feature type="compositionally biased region" description="Basic and acidic residues" evidence="2">
    <location>
        <begin position="241"/>
        <end position="253"/>
    </location>
</feature>
<feature type="compositionally biased region" description="Gly residues" evidence="2">
    <location>
        <begin position="259"/>
        <end position="276"/>
    </location>
</feature>
<feature type="region of interest" description="Disordered" evidence="2">
    <location>
        <begin position="1"/>
        <end position="306"/>
    </location>
</feature>
<evidence type="ECO:0000256" key="2">
    <source>
        <dbReference type="SAM" id="MobiDB-lite"/>
    </source>
</evidence>
<sequence length="844" mass="90952">MVAKATGRRPSVSFHMETRSRAAKITPEPTDASTVGSSLSSASSSPLSTPPSTPPKCPKSRKRKTADSGSDDAENLPKTKRRARQTSAAATLAISATARQRTTRMTVPDSDGTVTITNSGPPPTSPPAGPPESATALRRSSRIARSDTVAVGHDPSHAGNRTSSPSHQTKQPNGSAGESHEASSNAPETVPNCKCTSRPAEEKIAAKEDISFQEYKDKEFWPEYDAKNPTYYANDATTRYRPAENGDTPESRSPRKPGRGGGRGGRGGAHASGGGRGKGKSRGRAGRGNGESPEPPNRRRPLTQDEKLEISILKARQLELKRFFSTVGAQQIDILEQLSSRDISKIARKPKAHRHVPEYDGVVEELESTMRDVQDLAQTRYRTQLEHEMQRLQQEKEVIEAQFENRVTEARREHLAGAEGDIILFERAYRAAHDDTHTESGSDMDYFPHYHELPEPNTQPRGYSSRKIMDEKPFKQQLESYDEQARQQVLNEDVIGPLLKQMEQRNNEWRTEQLRKKSQTMDALSLEAIKELENIKGYLIPRPLDVADTSSYALSALADVSDWVAQQHPERQYIYMPLAPGDVFPRQALDFSPLPGQVPPPVPPAAPQPSYQVIRPDSRSRGRRAKYPPLNNGRAAGVHVATPPPPSPLPAPPVGPASFLPPRLISSGPGQPIAPAPPKPVSSHRSSTNINVFRHNSRPGLHQHAYPRHNSVGSPLQNGPQQFIFQPPQQPYQHQAAPGPAPTQQYGPPPASPVSSGIVANSAVTTASVGAGMSAGAVIGGMPGGGGGPTMQVVGQQTKIPMTFVNQTIASRNAAAAAASAGGSGSMPGGNGQGNGKRVLLPKV</sequence>
<dbReference type="EMBL" id="AMGX01000003">
    <property type="protein sequence ID" value="EXJ74165.1"/>
    <property type="molecule type" value="Genomic_DNA"/>
</dbReference>
<feature type="compositionally biased region" description="Low complexity" evidence="2">
    <location>
        <begin position="729"/>
        <end position="738"/>
    </location>
</feature>
<reference evidence="3 4" key="1">
    <citation type="submission" date="2013-03" db="EMBL/GenBank/DDBJ databases">
        <title>The Genome Sequence of Cladophialophora psammophila CBS 110553.</title>
        <authorList>
            <consortium name="The Broad Institute Genomics Platform"/>
            <person name="Cuomo C."/>
            <person name="de Hoog S."/>
            <person name="Gorbushina A."/>
            <person name="Walker B."/>
            <person name="Young S.K."/>
            <person name="Zeng Q."/>
            <person name="Gargeya S."/>
            <person name="Fitzgerald M."/>
            <person name="Haas B."/>
            <person name="Abouelleil A."/>
            <person name="Allen A.W."/>
            <person name="Alvarado L."/>
            <person name="Arachchi H.M."/>
            <person name="Berlin A.M."/>
            <person name="Chapman S.B."/>
            <person name="Gainer-Dewar J."/>
            <person name="Goldberg J."/>
            <person name="Griggs A."/>
            <person name="Gujja S."/>
            <person name="Hansen M."/>
            <person name="Howarth C."/>
            <person name="Imamovic A."/>
            <person name="Ireland A."/>
            <person name="Larimer J."/>
            <person name="McCowan C."/>
            <person name="Murphy C."/>
            <person name="Pearson M."/>
            <person name="Poon T.W."/>
            <person name="Priest M."/>
            <person name="Roberts A."/>
            <person name="Saif S."/>
            <person name="Shea T."/>
            <person name="Sisk P."/>
            <person name="Sykes S."/>
            <person name="Wortman J."/>
            <person name="Nusbaum C."/>
            <person name="Birren B."/>
        </authorList>
    </citation>
    <scope>NUCLEOTIDE SEQUENCE [LARGE SCALE GENOMIC DNA]</scope>
    <source>
        <strain evidence="3 4">CBS 110553</strain>
    </source>
</reference>
<dbReference type="STRING" id="1182543.W9XA12"/>
<feature type="compositionally biased region" description="Low complexity" evidence="2">
    <location>
        <begin position="86"/>
        <end position="98"/>
    </location>
</feature>
<accession>W9XA12</accession>
<dbReference type="Proteomes" id="UP000019471">
    <property type="component" value="Unassembled WGS sequence"/>
</dbReference>
<evidence type="ECO:0000313" key="4">
    <source>
        <dbReference type="Proteomes" id="UP000019471"/>
    </source>
</evidence>